<accession>A0AA35KFW3</accession>
<keyword evidence="2" id="KW-1185">Reference proteome</keyword>
<evidence type="ECO:0000313" key="2">
    <source>
        <dbReference type="Proteomes" id="UP001178461"/>
    </source>
</evidence>
<proteinExistence type="predicted"/>
<dbReference type="AlphaFoldDB" id="A0AA35KFW3"/>
<gene>
    <name evidence="1" type="ORF">PODLI_1B020769</name>
</gene>
<evidence type="ECO:0000313" key="1">
    <source>
        <dbReference type="EMBL" id="CAI5776103.1"/>
    </source>
</evidence>
<organism evidence="1 2">
    <name type="scientific">Podarcis lilfordi</name>
    <name type="common">Lilford's wall lizard</name>
    <dbReference type="NCBI Taxonomy" id="74358"/>
    <lineage>
        <taxon>Eukaryota</taxon>
        <taxon>Metazoa</taxon>
        <taxon>Chordata</taxon>
        <taxon>Craniata</taxon>
        <taxon>Vertebrata</taxon>
        <taxon>Euteleostomi</taxon>
        <taxon>Lepidosauria</taxon>
        <taxon>Squamata</taxon>
        <taxon>Bifurcata</taxon>
        <taxon>Unidentata</taxon>
        <taxon>Episquamata</taxon>
        <taxon>Laterata</taxon>
        <taxon>Lacertibaenia</taxon>
        <taxon>Lacertidae</taxon>
        <taxon>Podarcis</taxon>
    </lineage>
</organism>
<protein>
    <submittedName>
        <fullName evidence="1">Uncharacterized protein</fullName>
    </submittedName>
</protein>
<reference evidence="1" key="1">
    <citation type="submission" date="2022-12" db="EMBL/GenBank/DDBJ databases">
        <authorList>
            <person name="Alioto T."/>
            <person name="Alioto T."/>
            <person name="Gomez Garrido J."/>
        </authorList>
    </citation>
    <scope>NUCLEOTIDE SEQUENCE</scope>
</reference>
<name>A0AA35KFW3_9SAUR</name>
<dbReference type="EMBL" id="OX395130">
    <property type="protein sequence ID" value="CAI5776103.1"/>
    <property type="molecule type" value="Genomic_DNA"/>
</dbReference>
<sequence length="142" mass="15556">MHCGAQLCCHRKESTSRLYLERLNFSPHTTWEKPVGGAGGLMWLSSWPSSKTLLKGKRPTWKLVIFCIGCCVPEEAAFVFLLPKPLPITLYTFAAECHLSGPNFLCLKEAREPKGAFSLPFYSVGSCLATINTGGCRKSAGT</sequence>
<dbReference type="Proteomes" id="UP001178461">
    <property type="component" value="Chromosome 5"/>
</dbReference>